<evidence type="ECO:0000313" key="4">
    <source>
        <dbReference type="Proteomes" id="UP000193804"/>
    </source>
</evidence>
<evidence type="ECO:0000256" key="1">
    <source>
        <dbReference type="ARBA" id="ARBA00022679"/>
    </source>
</evidence>
<feature type="domain" description="Galactosyltransferase C-terminal" evidence="2">
    <location>
        <begin position="174"/>
        <end position="221"/>
    </location>
</feature>
<sequence length="295" mass="34878">MNTKKFIISRLVPQRFEKMLRSFRDQFIRSYKIEKLPKEIYSKELKFYKVSFCITCMNRLFHLKNTLEKNILDNRTYKNLEFIVINYNSKDHLDKWMKQHMLKYIESGIVKYYKTDDPSSFHASKAKNLSHLLAEGDIVCNLDGDNFTGKDFAFYINYMFNKYEEDLFLHFTKKPFWGTEGRMALSKENFLKLGGYDEDLLPIGHEDHDLMNRAKASGFKYLKIEIENFLRYLSNTEKEKAENCVDDSTSFYVLEKGNQEKSNENINNGKLIANPSGTEKFTLFKNFSTDPIPYP</sequence>
<dbReference type="Gene3D" id="3.90.550.10">
    <property type="entry name" value="Spore Coat Polysaccharide Biosynthesis Protein SpsA, Chain A"/>
    <property type="match status" value="1"/>
</dbReference>
<keyword evidence="4" id="KW-1185">Reference proteome</keyword>
<dbReference type="CDD" id="cd00761">
    <property type="entry name" value="Glyco_tranf_GTA_type"/>
    <property type="match status" value="1"/>
</dbReference>
<gene>
    <name evidence="3" type="ORF">SAMN05661096_02825</name>
</gene>
<dbReference type="STRING" id="1028.SAMN05661096_02825"/>
<proteinExistence type="predicted"/>
<dbReference type="AlphaFoldDB" id="A0A1X7KKM8"/>
<name>A0A1X7KKM8_9BACT</name>
<dbReference type="SUPFAM" id="SSF53448">
    <property type="entry name" value="Nucleotide-diphospho-sugar transferases"/>
    <property type="match status" value="1"/>
</dbReference>
<dbReference type="RefSeq" id="WP_085517991.1">
    <property type="nucleotide sequence ID" value="NZ_FXAW01000006.1"/>
</dbReference>
<dbReference type="Proteomes" id="UP000193804">
    <property type="component" value="Unassembled WGS sequence"/>
</dbReference>
<keyword evidence="1 3" id="KW-0808">Transferase</keyword>
<evidence type="ECO:0000313" key="3">
    <source>
        <dbReference type="EMBL" id="SMG41835.1"/>
    </source>
</evidence>
<dbReference type="EMBL" id="FXAW01000006">
    <property type="protein sequence ID" value="SMG41835.1"/>
    <property type="molecule type" value="Genomic_DNA"/>
</dbReference>
<dbReference type="InterPro" id="IPR027791">
    <property type="entry name" value="Galactosyl_T_C"/>
</dbReference>
<dbReference type="GO" id="GO:0016757">
    <property type="term" value="F:glycosyltransferase activity"/>
    <property type="evidence" value="ECO:0007669"/>
    <property type="project" value="UniProtKB-KW"/>
</dbReference>
<keyword evidence="3" id="KW-0328">Glycosyltransferase</keyword>
<dbReference type="Pfam" id="PF02709">
    <property type="entry name" value="Glyco_transf_7C"/>
    <property type="match status" value="1"/>
</dbReference>
<dbReference type="OrthoDB" id="6717394at2"/>
<reference evidence="4" key="1">
    <citation type="submission" date="2017-04" db="EMBL/GenBank/DDBJ databases">
        <authorList>
            <person name="Varghese N."/>
            <person name="Submissions S."/>
        </authorList>
    </citation>
    <scope>NUCLEOTIDE SEQUENCE [LARGE SCALE GENOMIC DNA]</scope>
    <source>
        <strain evidence="4">DSM 4125</strain>
    </source>
</reference>
<accession>A0A1X7KKM8</accession>
<dbReference type="InterPro" id="IPR029044">
    <property type="entry name" value="Nucleotide-diphossugar_trans"/>
</dbReference>
<organism evidence="3 4">
    <name type="scientific">Marivirga sericea</name>
    <dbReference type="NCBI Taxonomy" id="1028"/>
    <lineage>
        <taxon>Bacteria</taxon>
        <taxon>Pseudomonadati</taxon>
        <taxon>Bacteroidota</taxon>
        <taxon>Cytophagia</taxon>
        <taxon>Cytophagales</taxon>
        <taxon>Marivirgaceae</taxon>
        <taxon>Marivirga</taxon>
    </lineage>
</organism>
<evidence type="ECO:0000259" key="2">
    <source>
        <dbReference type="Pfam" id="PF02709"/>
    </source>
</evidence>
<protein>
    <submittedName>
        <fullName evidence="3">N-terminal domain of galactosyltransferase</fullName>
    </submittedName>
</protein>